<evidence type="ECO:0000313" key="3">
    <source>
        <dbReference type="EMBL" id="TEB37882.1"/>
    </source>
</evidence>
<dbReference type="AlphaFoldDB" id="A0A4Y7TW85"/>
<dbReference type="InterPro" id="IPR045339">
    <property type="entry name" value="DUF6534"/>
</dbReference>
<keyword evidence="1" id="KW-0812">Transmembrane</keyword>
<keyword evidence="4" id="KW-1185">Reference proteome</keyword>
<gene>
    <name evidence="3" type="ORF">FA13DRAFT_1785759</name>
</gene>
<dbReference type="OrthoDB" id="2681808at2759"/>
<feature type="transmembrane region" description="Helical" evidence="1">
    <location>
        <begin position="43"/>
        <end position="64"/>
    </location>
</feature>
<name>A0A4Y7TW85_COPMI</name>
<organism evidence="3 4">
    <name type="scientific">Coprinellus micaceus</name>
    <name type="common">Glistening ink-cap mushroom</name>
    <name type="synonym">Coprinus micaceus</name>
    <dbReference type="NCBI Taxonomy" id="71717"/>
    <lineage>
        <taxon>Eukaryota</taxon>
        <taxon>Fungi</taxon>
        <taxon>Dikarya</taxon>
        <taxon>Basidiomycota</taxon>
        <taxon>Agaricomycotina</taxon>
        <taxon>Agaricomycetes</taxon>
        <taxon>Agaricomycetidae</taxon>
        <taxon>Agaricales</taxon>
        <taxon>Agaricineae</taxon>
        <taxon>Psathyrellaceae</taxon>
        <taxon>Coprinellus</taxon>
    </lineage>
</organism>
<dbReference type="PANTHER" id="PTHR40465">
    <property type="entry name" value="CHROMOSOME 1, WHOLE GENOME SHOTGUN SEQUENCE"/>
    <property type="match status" value="1"/>
</dbReference>
<accession>A0A4Y7TW85</accession>
<evidence type="ECO:0000313" key="4">
    <source>
        <dbReference type="Proteomes" id="UP000298030"/>
    </source>
</evidence>
<evidence type="ECO:0000259" key="2">
    <source>
        <dbReference type="Pfam" id="PF20152"/>
    </source>
</evidence>
<protein>
    <recommendedName>
        <fullName evidence="2">DUF6534 domain-containing protein</fullName>
    </recommendedName>
</protein>
<feature type="transmembrane region" description="Helical" evidence="1">
    <location>
        <begin position="184"/>
        <end position="206"/>
    </location>
</feature>
<feature type="transmembrane region" description="Helical" evidence="1">
    <location>
        <begin position="12"/>
        <end position="31"/>
    </location>
</feature>
<dbReference type="Pfam" id="PF20152">
    <property type="entry name" value="DUF6534"/>
    <property type="match status" value="1"/>
</dbReference>
<evidence type="ECO:0000256" key="1">
    <source>
        <dbReference type="SAM" id="Phobius"/>
    </source>
</evidence>
<keyword evidence="1" id="KW-0472">Membrane</keyword>
<feature type="transmembrane region" description="Helical" evidence="1">
    <location>
        <begin position="117"/>
        <end position="144"/>
    </location>
</feature>
<reference evidence="3 4" key="1">
    <citation type="journal article" date="2019" name="Nat. Ecol. Evol.">
        <title>Megaphylogeny resolves global patterns of mushroom evolution.</title>
        <authorList>
            <person name="Varga T."/>
            <person name="Krizsan K."/>
            <person name="Foldi C."/>
            <person name="Dima B."/>
            <person name="Sanchez-Garcia M."/>
            <person name="Sanchez-Ramirez S."/>
            <person name="Szollosi G.J."/>
            <person name="Szarkandi J.G."/>
            <person name="Papp V."/>
            <person name="Albert L."/>
            <person name="Andreopoulos W."/>
            <person name="Angelini C."/>
            <person name="Antonin V."/>
            <person name="Barry K.W."/>
            <person name="Bougher N.L."/>
            <person name="Buchanan P."/>
            <person name="Buyck B."/>
            <person name="Bense V."/>
            <person name="Catcheside P."/>
            <person name="Chovatia M."/>
            <person name="Cooper J."/>
            <person name="Damon W."/>
            <person name="Desjardin D."/>
            <person name="Finy P."/>
            <person name="Geml J."/>
            <person name="Haridas S."/>
            <person name="Hughes K."/>
            <person name="Justo A."/>
            <person name="Karasinski D."/>
            <person name="Kautmanova I."/>
            <person name="Kiss B."/>
            <person name="Kocsube S."/>
            <person name="Kotiranta H."/>
            <person name="LaButti K.M."/>
            <person name="Lechner B.E."/>
            <person name="Liimatainen K."/>
            <person name="Lipzen A."/>
            <person name="Lukacs Z."/>
            <person name="Mihaltcheva S."/>
            <person name="Morgado L.N."/>
            <person name="Niskanen T."/>
            <person name="Noordeloos M.E."/>
            <person name="Ohm R.A."/>
            <person name="Ortiz-Santana B."/>
            <person name="Ovrebo C."/>
            <person name="Racz N."/>
            <person name="Riley R."/>
            <person name="Savchenko A."/>
            <person name="Shiryaev A."/>
            <person name="Soop K."/>
            <person name="Spirin V."/>
            <person name="Szebenyi C."/>
            <person name="Tomsovsky M."/>
            <person name="Tulloss R.E."/>
            <person name="Uehling J."/>
            <person name="Grigoriev I.V."/>
            <person name="Vagvolgyi C."/>
            <person name="Papp T."/>
            <person name="Martin F.M."/>
            <person name="Miettinen O."/>
            <person name="Hibbett D.S."/>
            <person name="Nagy L.G."/>
        </authorList>
    </citation>
    <scope>NUCLEOTIDE SEQUENCE [LARGE SCALE GENOMIC DNA]</scope>
    <source>
        <strain evidence="3 4">FP101781</strain>
    </source>
</reference>
<sequence length="266" mass="28932">MLPPVSSAGSVLIASMLAYLLFGAYCVQLATCSQTLDRGALRLLVHATTACLVLHLVFATHQAWKLLVVSPGNAEILDWPPKYTVLAIPALNGLLALLVQGYFAWRVWMVFRNGRLWIRVLIPCLIITTSVIQFGATIASTILVRRSLGKISLPVSLTNPALPSPKFRSMDGRFSDLFKLEAPIAIHLTSAVLSDALITGSMVYILNQYKTRTTFAETRSLLNTLIMNVIENCLITTVCAAANLISFFAGAPVLVAYAFQYVMGGL</sequence>
<comment type="caution">
    <text evidence="3">The sequence shown here is derived from an EMBL/GenBank/DDBJ whole genome shotgun (WGS) entry which is preliminary data.</text>
</comment>
<dbReference type="Proteomes" id="UP000298030">
    <property type="component" value="Unassembled WGS sequence"/>
</dbReference>
<feature type="domain" description="DUF6534" evidence="2">
    <location>
        <begin position="191"/>
        <end position="259"/>
    </location>
</feature>
<dbReference type="EMBL" id="QPFP01000003">
    <property type="protein sequence ID" value="TEB37882.1"/>
    <property type="molecule type" value="Genomic_DNA"/>
</dbReference>
<feature type="transmembrane region" description="Helical" evidence="1">
    <location>
        <begin position="226"/>
        <end position="259"/>
    </location>
</feature>
<feature type="transmembrane region" description="Helical" evidence="1">
    <location>
        <begin position="84"/>
        <end position="105"/>
    </location>
</feature>
<dbReference type="PANTHER" id="PTHR40465:SF1">
    <property type="entry name" value="DUF6534 DOMAIN-CONTAINING PROTEIN"/>
    <property type="match status" value="1"/>
</dbReference>
<keyword evidence="1" id="KW-1133">Transmembrane helix</keyword>
<proteinExistence type="predicted"/>